<dbReference type="AlphaFoldDB" id="A0A0K9YVP3"/>
<comment type="function">
    <text evidence="9">The M ring may be actively involved in energy transduction.</text>
</comment>
<evidence type="ECO:0000313" key="13">
    <source>
        <dbReference type="EMBL" id="GED70242.1"/>
    </source>
</evidence>
<evidence type="ECO:0000256" key="1">
    <source>
        <dbReference type="ARBA" id="ARBA00004117"/>
    </source>
</evidence>
<evidence type="ECO:0000256" key="9">
    <source>
        <dbReference type="PIRNR" id="PIRNR004862"/>
    </source>
</evidence>
<evidence type="ECO:0000256" key="6">
    <source>
        <dbReference type="ARBA" id="ARBA00022989"/>
    </source>
</evidence>
<dbReference type="NCBIfam" id="TIGR00206">
    <property type="entry name" value="fliF"/>
    <property type="match status" value="1"/>
</dbReference>
<dbReference type="GO" id="GO:0009431">
    <property type="term" value="C:bacterial-type flagellum basal body, MS ring"/>
    <property type="evidence" value="ECO:0007669"/>
    <property type="project" value="InterPro"/>
</dbReference>
<evidence type="ECO:0000313" key="16">
    <source>
        <dbReference type="Proteomes" id="UP000319578"/>
    </source>
</evidence>
<dbReference type="PIRSF" id="PIRSF004862">
    <property type="entry name" value="FliF"/>
    <property type="match status" value="1"/>
</dbReference>
<dbReference type="GO" id="GO:0071973">
    <property type="term" value="P:bacterial-type flagellum-dependent cell motility"/>
    <property type="evidence" value="ECO:0007669"/>
    <property type="project" value="InterPro"/>
</dbReference>
<name>A0A0K9YVP3_9BACL</name>
<evidence type="ECO:0000256" key="10">
    <source>
        <dbReference type="SAM" id="Phobius"/>
    </source>
</evidence>
<protein>
    <recommendedName>
        <fullName evidence="9">Flagellar M-ring protein</fullName>
    </recommendedName>
</protein>
<evidence type="ECO:0000313" key="15">
    <source>
        <dbReference type="Proteomes" id="UP000036834"/>
    </source>
</evidence>
<dbReference type="Pfam" id="PF01514">
    <property type="entry name" value="YscJ_FliF"/>
    <property type="match status" value="1"/>
</dbReference>
<organism evidence="14 15">
    <name type="scientific">Brevibacillus reuszeri</name>
    <dbReference type="NCBI Taxonomy" id="54915"/>
    <lineage>
        <taxon>Bacteria</taxon>
        <taxon>Bacillati</taxon>
        <taxon>Bacillota</taxon>
        <taxon>Bacilli</taxon>
        <taxon>Bacillales</taxon>
        <taxon>Paenibacillaceae</taxon>
        <taxon>Brevibacillus</taxon>
    </lineage>
</organism>
<dbReference type="RefSeq" id="WP_049738769.1">
    <property type="nucleotide sequence ID" value="NZ_BJON01000015.1"/>
</dbReference>
<feature type="domain" description="Flagellar M-ring N-terminal" evidence="11">
    <location>
        <begin position="46"/>
        <end position="221"/>
    </location>
</feature>
<accession>A0A0K9YVP3</accession>
<feature type="transmembrane region" description="Helical" evidence="10">
    <location>
        <begin position="442"/>
        <end position="462"/>
    </location>
</feature>
<keyword evidence="5 10" id="KW-0812">Transmembrane</keyword>
<dbReference type="Proteomes" id="UP000036834">
    <property type="component" value="Unassembled WGS sequence"/>
</dbReference>
<evidence type="ECO:0000313" key="14">
    <source>
        <dbReference type="EMBL" id="KNB72722.1"/>
    </source>
</evidence>
<dbReference type="InterPro" id="IPR006182">
    <property type="entry name" value="FliF_N_dom"/>
</dbReference>
<reference evidence="15" key="1">
    <citation type="submission" date="2015-07" db="EMBL/GenBank/DDBJ databases">
        <title>Genome sequencing project for genomic taxonomy and phylogenomics of Bacillus-like bacteria.</title>
        <authorList>
            <person name="Liu B."/>
            <person name="Wang J."/>
            <person name="Zhu Y."/>
            <person name="Liu G."/>
            <person name="Chen Q."/>
            <person name="Chen Z."/>
            <person name="Lan J."/>
            <person name="Che J."/>
            <person name="Ge C."/>
            <person name="Shi H."/>
            <person name="Pan Z."/>
            <person name="Liu X."/>
        </authorList>
    </citation>
    <scope>NUCLEOTIDE SEQUENCE [LARGE SCALE GENOMIC DNA]</scope>
    <source>
        <strain evidence="15">DSM 9887</strain>
    </source>
</reference>
<feature type="domain" description="Flagellar M-ring C-terminal" evidence="12">
    <location>
        <begin position="257"/>
        <end position="398"/>
    </location>
</feature>
<proteinExistence type="inferred from homology"/>
<dbReference type="Pfam" id="PF08345">
    <property type="entry name" value="YscJ_FliF_C"/>
    <property type="match status" value="1"/>
</dbReference>
<evidence type="ECO:0000256" key="5">
    <source>
        <dbReference type="ARBA" id="ARBA00022692"/>
    </source>
</evidence>
<dbReference type="PANTHER" id="PTHR30046">
    <property type="entry name" value="FLAGELLAR M-RING PROTEIN"/>
    <property type="match status" value="1"/>
</dbReference>
<evidence type="ECO:0000259" key="12">
    <source>
        <dbReference type="Pfam" id="PF08345"/>
    </source>
</evidence>
<dbReference type="Gene3D" id="3.30.300.30">
    <property type="match status" value="1"/>
</dbReference>
<dbReference type="EMBL" id="LGIQ01000007">
    <property type="protein sequence ID" value="KNB72722.1"/>
    <property type="molecule type" value="Genomic_DNA"/>
</dbReference>
<keyword evidence="16" id="KW-1185">Reference proteome</keyword>
<dbReference type="Proteomes" id="UP000319578">
    <property type="component" value="Unassembled WGS sequence"/>
</dbReference>
<comment type="subcellular location">
    <subcellularLocation>
        <location evidence="1 9">Bacterial flagellum basal body</location>
    </subcellularLocation>
    <subcellularLocation>
        <location evidence="2">Cell membrane</location>
        <topology evidence="2">Multi-pass membrane protein</topology>
    </subcellularLocation>
</comment>
<sequence length="529" mass="58958">MNERLAVFREQLMSKWNQFSKKQKWMIVGITLFLLISLGLYIYIASQPVYKPLYNQRLSEQEIGAIKKELDGSKIPYRITGNGTEIEVPEKVAQDVIVDLAAQGIPSQAGINSEIFSNTLGVTDRQFDVMKKEALQQELRKMLERVKGVRSAQVMITLPQESLWVTETPDTATASVIVDVEPGTALDQKQINSLYLLVSRSVPKLPMEAIAITDQYSNTLERTDGKDSEGSLSSFKQQEDIKAEVEKKIQQNLYNLLGTIMGRDKVIVHTFVKMNFDKENRVENLVEAPDKENNEGLIISSQKLSKAFSGQGVPPGGIGGMGDNASPQYQANTPNGNNSQYEELNDTINREVNRITRNVVKSPYEIEDLTINVGVEPPAGAQLDPATIDSIKQVLRNVVRVTLSNQAIDLTQDELDKHISVFPREFSGKVALEDSSSLSPTVLWTVGGIAALALAAVAFLLVRRRSQAKQQQENEDVQDLLTPSQSLDVPDLIYQEDGDQVMVRKQLEKLARSKPDEFVVLLRTWLAED</sequence>
<keyword evidence="14" id="KW-0966">Cell projection</keyword>
<reference evidence="13 16" key="3">
    <citation type="submission" date="2019-06" db="EMBL/GenBank/DDBJ databases">
        <title>Whole genome shotgun sequence of Brevibacillus reuszeri NBRC 15719.</title>
        <authorList>
            <person name="Hosoyama A."/>
            <person name="Uohara A."/>
            <person name="Ohji S."/>
            <person name="Ichikawa N."/>
        </authorList>
    </citation>
    <scope>NUCLEOTIDE SEQUENCE [LARGE SCALE GENOMIC DNA]</scope>
    <source>
        <strain evidence="13 16">NBRC 15719</strain>
    </source>
</reference>
<dbReference type="PATRIC" id="fig|54915.3.peg.1555"/>
<keyword evidence="14" id="KW-0282">Flagellum</keyword>
<dbReference type="OrthoDB" id="9807026at2"/>
<keyword evidence="6 10" id="KW-1133">Transmembrane helix</keyword>
<dbReference type="EMBL" id="BJON01000015">
    <property type="protein sequence ID" value="GED70242.1"/>
    <property type="molecule type" value="Genomic_DNA"/>
</dbReference>
<dbReference type="GO" id="GO:0003774">
    <property type="term" value="F:cytoskeletal motor activity"/>
    <property type="evidence" value="ECO:0007669"/>
    <property type="project" value="InterPro"/>
</dbReference>
<dbReference type="InterPro" id="IPR043427">
    <property type="entry name" value="YscJ/FliF"/>
</dbReference>
<dbReference type="InterPro" id="IPR045851">
    <property type="entry name" value="AMP-bd_C_sf"/>
</dbReference>
<keyword evidence="14" id="KW-0969">Cilium</keyword>
<evidence type="ECO:0000256" key="2">
    <source>
        <dbReference type="ARBA" id="ARBA00004651"/>
    </source>
</evidence>
<keyword evidence="7 10" id="KW-0472">Membrane</keyword>
<dbReference type="GO" id="GO:0005886">
    <property type="term" value="C:plasma membrane"/>
    <property type="evidence" value="ECO:0007669"/>
    <property type="project" value="UniProtKB-SubCell"/>
</dbReference>
<dbReference type="PRINTS" id="PR01009">
    <property type="entry name" value="FLGMRINGFLIF"/>
</dbReference>
<reference evidence="14" key="2">
    <citation type="submission" date="2015-07" db="EMBL/GenBank/DDBJ databases">
        <title>MeaNS - Measles Nucleotide Surveillance Program.</title>
        <authorList>
            <person name="Tran T."/>
            <person name="Druce J."/>
        </authorList>
    </citation>
    <scope>NUCLEOTIDE SEQUENCE</scope>
    <source>
        <strain evidence="14">DSM 9887</strain>
    </source>
</reference>
<dbReference type="PANTHER" id="PTHR30046:SF0">
    <property type="entry name" value="FLAGELLAR M-RING PROTEIN"/>
    <property type="match status" value="1"/>
</dbReference>
<dbReference type="STRING" id="54915.ADS79_12835"/>
<keyword evidence="8 9" id="KW-0975">Bacterial flagellum</keyword>
<keyword evidence="4" id="KW-1003">Cell membrane</keyword>
<evidence type="ECO:0000256" key="4">
    <source>
        <dbReference type="ARBA" id="ARBA00022475"/>
    </source>
</evidence>
<feature type="transmembrane region" description="Helical" evidence="10">
    <location>
        <begin position="25"/>
        <end position="44"/>
    </location>
</feature>
<comment type="caution">
    <text evidence="14">The sequence shown here is derived from an EMBL/GenBank/DDBJ whole genome shotgun (WGS) entry which is preliminary data.</text>
</comment>
<dbReference type="InterPro" id="IPR000067">
    <property type="entry name" value="FlgMring_FliF"/>
</dbReference>
<evidence type="ECO:0000256" key="8">
    <source>
        <dbReference type="ARBA" id="ARBA00023143"/>
    </source>
</evidence>
<evidence type="ECO:0000256" key="3">
    <source>
        <dbReference type="ARBA" id="ARBA00007971"/>
    </source>
</evidence>
<gene>
    <name evidence="13" type="primary">fliF</name>
    <name evidence="14" type="ORF">ADS79_12835</name>
    <name evidence="13" type="ORF">BRE01_39440</name>
</gene>
<dbReference type="InterPro" id="IPR013556">
    <property type="entry name" value="Flag_M-ring_C"/>
</dbReference>
<evidence type="ECO:0000259" key="11">
    <source>
        <dbReference type="Pfam" id="PF01514"/>
    </source>
</evidence>
<evidence type="ECO:0000256" key="7">
    <source>
        <dbReference type="ARBA" id="ARBA00023136"/>
    </source>
</evidence>
<comment type="similarity">
    <text evidence="3 9">Belongs to the FliF family.</text>
</comment>